<evidence type="ECO:0000256" key="1">
    <source>
        <dbReference type="SAM" id="MobiDB-lite"/>
    </source>
</evidence>
<keyword evidence="5" id="KW-1185">Reference proteome</keyword>
<feature type="domain" description="DUF7282" evidence="3">
    <location>
        <begin position="419"/>
        <end position="519"/>
    </location>
</feature>
<dbReference type="OrthoDB" id="239724at2157"/>
<evidence type="ECO:0000259" key="3">
    <source>
        <dbReference type="Pfam" id="PF23951"/>
    </source>
</evidence>
<sequence>MRRTHILATAVATMLVVAAVAVPADALTTATGSDTSVAFAADDASGSFGDGNVTVTRGDELTFSVSHSGPANVTIGGPDYGYHLRIRLGGSGTDEVSIDTYAATDADPDTYVTGGDATLLSEPLEKPLEPADYLMRVDVGGDERDIATLTVEPRGETTARTLVAPGEFDPSEVGTDGDGNADVGPLTGIASASEPVAKGDYAVVEIEEQGLETALNAADLSGDDAANGVKLNFTQTAPGPNREPTSYLAHGTSGGAKRANVTVYPDFENDRIYAVWDTSNVSLSRQSERNRYEARLTLTESNTLDDGERVLATTPVRIVRPTASLAPETDRVHYSWENDTYVVSGTTNRAPNTTFEVRMRSPDPSAFLKIRRATVDGDGRFEASFDLGDVSRGANATMWVDDHQGETMQEVAIVAPDPTVRFDDQNPGDDPQLDVAYAEVPEGGFVRLVDEGGTDVGWSNYLEPGRHENVSASLSVPLYDSQTIRAELVADRNGDGSYDAGNDTAYVRNDSVVNDTAYVDFPAAPTETATPTPTRTATPTPDPTATPYPILTNTPLGPSEASESSIPLPLSIPVLAFLGAALLIARRRSTR</sequence>
<accession>A0A1I2MXK8</accession>
<feature type="compositionally biased region" description="Low complexity" evidence="1">
    <location>
        <begin position="522"/>
        <end position="539"/>
    </location>
</feature>
<dbReference type="AlphaFoldDB" id="A0A1I2MXK8"/>
<proteinExistence type="predicted"/>
<evidence type="ECO:0000256" key="2">
    <source>
        <dbReference type="SAM" id="Phobius"/>
    </source>
</evidence>
<dbReference type="RefSeq" id="WP_092888885.1">
    <property type="nucleotide sequence ID" value="NZ_FOOQ01000001.1"/>
</dbReference>
<dbReference type="EMBL" id="FOOQ01000001">
    <property type="protein sequence ID" value="SFF94197.1"/>
    <property type="molecule type" value="Genomic_DNA"/>
</dbReference>
<keyword evidence="2" id="KW-1133">Transmembrane helix</keyword>
<gene>
    <name evidence="4" type="ORF">SAMN04488063_0870</name>
</gene>
<protein>
    <recommendedName>
        <fullName evidence="3">DUF7282 domain-containing protein</fullName>
    </recommendedName>
</protein>
<evidence type="ECO:0000313" key="5">
    <source>
        <dbReference type="Proteomes" id="UP000198876"/>
    </source>
</evidence>
<keyword evidence="2" id="KW-0472">Membrane</keyword>
<reference evidence="5" key="1">
    <citation type="submission" date="2016-10" db="EMBL/GenBank/DDBJ databases">
        <authorList>
            <person name="Varghese N."/>
            <person name="Submissions S."/>
        </authorList>
    </citation>
    <scope>NUCLEOTIDE SEQUENCE [LARGE SCALE GENOMIC DNA]</scope>
    <source>
        <strain evidence="5">CGMCC 1.7739</strain>
    </source>
</reference>
<dbReference type="STRING" id="553467.SAMN04488063_0870"/>
<organism evidence="4 5">
    <name type="scientific">Halopelagius inordinatus</name>
    <dbReference type="NCBI Taxonomy" id="553467"/>
    <lineage>
        <taxon>Archaea</taxon>
        <taxon>Methanobacteriati</taxon>
        <taxon>Methanobacteriota</taxon>
        <taxon>Stenosarchaea group</taxon>
        <taxon>Halobacteria</taxon>
        <taxon>Halobacteriales</taxon>
        <taxon>Haloferacaceae</taxon>
    </lineage>
</organism>
<feature type="transmembrane region" description="Helical" evidence="2">
    <location>
        <begin position="566"/>
        <end position="585"/>
    </location>
</feature>
<feature type="region of interest" description="Disordered" evidence="1">
    <location>
        <begin position="522"/>
        <end position="562"/>
    </location>
</feature>
<dbReference type="Pfam" id="PF23951">
    <property type="entry name" value="DUF7282"/>
    <property type="match status" value="1"/>
</dbReference>
<name>A0A1I2MXK8_9EURY</name>
<evidence type="ECO:0000313" key="4">
    <source>
        <dbReference type="EMBL" id="SFF94197.1"/>
    </source>
</evidence>
<dbReference type="InterPro" id="IPR055706">
    <property type="entry name" value="Slg1/2_DUF7282"/>
</dbReference>
<dbReference type="NCBIfam" id="NF045517">
    <property type="entry name" value="halo_surf_dom"/>
    <property type="match status" value="1"/>
</dbReference>
<dbReference type="Proteomes" id="UP000198876">
    <property type="component" value="Unassembled WGS sequence"/>
</dbReference>
<keyword evidence="2" id="KW-0812">Transmembrane</keyword>